<evidence type="ECO:0000313" key="1">
    <source>
        <dbReference type="EMBL" id="SPQ97677.1"/>
    </source>
</evidence>
<sequence>MNGRVYCITPATFVVVVCGGDTVGRRWPMGCRERVWEFLLEDGLESRSQLREPPNVVADVASAAALYPGFLMISSRNTSQSSSLAGSARGNIVIDYRHRMLTLMSYVGSRVTEAWEPFPFYRQRPRSEMVSGLIDDL</sequence>
<dbReference type="EMBL" id="OVEO01000008">
    <property type="protein sequence ID" value="SPQ97677.1"/>
    <property type="molecule type" value="Genomic_DNA"/>
</dbReference>
<geneLocation type="mitochondrion" evidence="1"/>
<proteinExistence type="predicted"/>
<evidence type="ECO:0000313" key="2">
    <source>
        <dbReference type="Proteomes" id="UP000290189"/>
    </source>
</evidence>
<accession>A0A3P3YBZ8</accession>
<protein>
    <submittedName>
        <fullName evidence="1">Uncharacterized protein</fullName>
    </submittedName>
</protein>
<keyword evidence="1" id="KW-0496">Mitochondrion</keyword>
<gene>
    <name evidence="1" type="ORF">PLBR_LOCUS4892</name>
</gene>
<organism evidence="1 2">
    <name type="scientific">Plasmodiophora brassicae</name>
    <name type="common">Clubroot disease agent</name>
    <dbReference type="NCBI Taxonomy" id="37360"/>
    <lineage>
        <taxon>Eukaryota</taxon>
        <taxon>Sar</taxon>
        <taxon>Rhizaria</taxon>
        <taxon>Endomyxa</taxon>
        <taxon>Phytomyxea</taxon>
        <taxon>Plasmodiophorida</taxon>
        <taxon>Plasmodiophoridae</taxon>
        <taxon>Plasmodiophora</taxon>
    </lineage>
</organism>
<reference evidence="1 2" key="1">
    <citation type="submission" date="2018-03" db="EMBL/GenBank/DDBJ databases">
        <authorList>
            <person name="Fogelqvist J."/>
        </authorList>
    </citation>
    <scope>NUCLEOTIDE SEQUENCE [LARGE SCALE GENOMIC DNA]</scope>
</reference>
<dbReference type="Proteomes" id="UP000290189">
    <property type="component" value="Unassembled WGS sequence"/>
</dbReference>
<dbReference type="AlphaFoldDB" id="A0A3P3YBZ8"/>
<name>A0A3P3YBZ8_PLABS</name>